<dbReference type="OrthoDB" id="5356476at2759"/>
<accession>A0A5M8PI35</accession>
<dbReference type="Gene3D" id="3.80.10.10">
    <property type="entry name" value="Ribonuclease Inhibitor"/>
    <property type="match status" value="1"/>
</dbReference>
<evidence type="ECO:0000313" key="1">
    <source>
        <dbReference type="EMBL" id="KAA6408282.1"/>
    </source>
</evidence>
<dbReference type="AlphaFoldDB" id="A0A5M8PI35"/>
<name>A0A5M8PI35_9LECA</name>
<reference evidence="1 2" key="1">
    <citation type="submission" date="2019-09" db="EMBL/GenBank/DDBJ databases">
        <title>The hologenome of the rock-dwelling lichen Lasallia pustulata.</title>
        <authorList>
            <person name="Greshake Tzovaras B."/>
            <person name="Segers F."/>
            <person name="Bicker A."/>
            <person name="Dal Grande F."/>
            <person name="Otte J."/>
            <person name="Hankeln T."/>
            <person name="Schmitt I."/>
            <person name="Ebersberger I."/>
        </authorList>
    </citation>
    <scope>NUCLEOTIDE SEQUENCE [LARGE SCALE GENOMIC DNA]</scope>
    <source>
        <strain evidence="1">A1-1</strain>
    </source>
</reference>
<dbReference type="InterPro" id="IPR032675">
    <property type="entry name" value="LRR_dom_sf"/>
</dbReference>
<evidence type="ECO:0000313" key="2">
    <source>
        <dbReference type="Proteomes" id="UP000324767"/>
    </source>
</evidence>
<dbReference type="Proteomes" id="UP000324767">
    <property type="component" value="Unassembled WGS sequence"/>
</dbReference>
<organism evidence="1 2">
    <name type="scientific">Lasallia pustulata</name>
    <dbReference type="NCBI Taxonomy" id="136370"/>
    <lineage>
        <taxon>Eukaryota</taxon>
        <taxon>Fungi</taxon>
        <taxon>Dikarya</taxon>
        <taxon>Ascomycota</taxon>
        <taxon>Pezizomycotina</taxon>
        <taxon>Lecanoromycetes</taxon>
        <taxon>OSLEUM clade</taxon>
        <taxon>Umbilicariomycetidae</taxon>
        <taxon>Umbilicariales</taxon>
        <taxon>Umbilicariaceae</taxon>
        <taxon>Lasallia</taxon>
    </lineage>
</organism>
<protein>
    <submittedName>
        <fullName evidence="1">Uncharacterized protein</fullName>
    </submittedName>
</protein>
<gene>
    <name evidence="1" type="ORF">FRX48_08024</name>
</gene>
<sequence length="158" mass="17191">MAINHNMSPYLVNALIKAEMAPLELLLLNTTLYTLKLEGFSDILGRHTALLVLHVTVSLEPTEQHKKAILAALSQCPKLEQVEVVGNPSLQIYIAAAHPGDGALRSAFPTEEDMNVLGEKCPNLESFNVNILRISSLGLWSGAKKVGSDWICMLCGKI</sequence>
<proteinExistence type="predicted"/>
<dbReference type="EMBL" id="VXIT01000014">
    <property type="protein sequence ID" value="KAA6408282.1"/>
    <property type="molecule type" value="Genomic_DNA"/>
</dbReference>
<comment type="caution">
    <text evidence="1">The sequence shown here is derived from an EMBL/GenBank/DDBJ whole genome shotgun (WGS) entry which is preliminary data.</text>
</comment>